<gene>
    <name evidence="3" type="ORF">K489DRAFT_375465</name>
</gene>
<dbReference type="SUPFAM" id="SSF52949">
    <property type="entry name" value="Macro domain-like"/>
    <property type="match status" value="1"/>
</dbReference>
<feature type="domain" description="Macro" evidence="1">
    <location>
        <begin position="40"/>
        <end position="204"/>
    </location>
</feature>
<reference evidence="3" key="1">
    <citation type="submission" date="2020-01" db="EMBL/GenBank/DDBJ databases">
        <authorList>
            <consortium name="DOE Joint Genome Institute"/>
            <person name="Haridas S."/>
            <person name="Albert R."/>
            <person name="Binder M."/>
            <person name="Bloem J."/>
            <person name="Labutti K."/>
            <person name="Salamov A."/>
            <person name="Andreopoulos B."/>
            <person name="Baker S.E."/>
            <person name="Barry K."/>
            <person name="Bills G."/>
            <person name="Bluhm B.H."/>
            <person name="Cannon C."/>
            <person name="Castanera R."/>
            <person name="Culley D.E."/>
            <person name="Daum C."/>
            <person name="Ezra D."/>
            <person name="Gonzalez J.B."/>
            <person name="Henrissat B."/>
            <person name="Kuo A."/>
            <person name="Liang C."/>
            <person name="Lipzen A."/>
            <person name="Lutzoni F."/>
            <person name="Magnuson J."/>
            <person name="Mondo S."/>
            <person name="Nolan M."/>
            <person name="Ohm R."/>
            <person name="Pangilinan J."/>
            <person name="Park H.-J."/>
            <person name="Ramirez L."/>
            <person name="Alfaro M."/>
            <person name="Sun H."/>
            <person name="Tritt A."/>
            <person name="Yoshinaga Y."/>
            <person name="Zwiers L.-H."/>
            <person name="Turgeon B.G."/>
            <person name="Goodwin S.B."/>
            <person name="Spatafora J.W."/>
            <person name="Crous P.W."/>
            <person name="Grigoriev I.V."/>
        </authorList>
    </citation>
    <scope>NUCLEOTIDE SEQUENCE</scope>
    <source>
        <strain evidence="3">CBS 342.82</strain>
    </source>
</reference>
<dbReference type="AlphaFoldDB" id="A0A6J3MHE9"/>
<dbReference type="SMART" id="SM00506">
    <property type="entry name" value="A1pp"/>
    <property type="match status" value="1"/>
</dbReference>
<sequence length="242" mass="27073">MAAADHLLDLPHIYLLAHDKGAGDTFRRHIEREQLQDSVSYEIHEASLSQLDPKIKFDLVVSPANSYARLDGGFDDAISRAWSPSDDYLALTRAVQAQLYDFSYGYLPPGQCYIATIPTSFKGKGRYNGVDWGCKYIALCPTMHTPQDVNWDREVIYNCIWSLLVAIKRHNRSAVEDGKINSILMTPLATGVGGVSLERWARQTALALKHAVDSKQNPELWGSIDWVTANQIALRVSQTHQS</sequence>
<organism evidence="3">
    <name type="scientific">Dissoconium aciculare CBS 342.82</name>
    <dbReference type="NCBI Taxonomy" id="1314786"/>
    <lineage>
        <taxon>Eukaryota</taxon>
        <taxon>Fungi</taxon>
        <taxon>Dikarya</taxon>
        <taxon>Ascomycota</taxon>
        <taxon>Pezizomycotina</taxon>
        <taxon>Dothideomycetes</taxon>
        <taxon>Dothideomycetidae</taxon>
        <taxon>Mycosphaerellales</taxon>
        <taxon>Dissoconiaceae</taxon>
        <taxon>Dissoconium</taxon>
    </lineage>
</organism>
<evidence type="ECO:0000313" key="2">
    <source>
        <dbReference type="Proteomes" id="UP000504637"/>
    </source>
</evidence>
<keyword evidence="2" id="KW-1185">Reference proteome</keyword>
<dbReference type="RefSeq" id="XP_033464412.1">
    <property type="nucleotide sequence ID" value="XM_033603693.1"/>
</dbReference>
<name>A0A6J3MHE9_9PEZI</name>
<dbReference type="GeneID" id="54361493"/>
<dbReference type="InterPro" id="IPR043472">
    <property type="entry name" value="Macro_dom-like"/>
</dbReference>
<proteinExistence type="predicted"/>
<evidence type="ECO:0000259" key="1">
    <source>
        <dbReference type="SMART" id="SM00506"/>
    </source>
</evidence>
<dbReference type="Gene3D" id="3.40.220.10">
    <property type="entry name" value="Leucine Aminopeptidase, subunit E, domain 1"/>
    <property type="match status" value="1"/>
</dbReference>
<dbReference type="Proteomes" id="UP000504637">
    <property type="component" value="Unplaced"/>
</dbReference>
<evidence type="ECO:0000313" key="3">
    <source>
        <dbReference type="RefSeq" id="XP_033464412.1"/>
    </source>
</evidence>
<reference evidence="3" key="3">
    <citation type="submission" date="2025-08" db="UniProtKB">
        <authorList>
            <consortium name="RefSeq"/>
        </authorList>
    </citation>
    <scope>IDENTIFICATION</scope>
    <source>
        <strain evidence="3">CBS 342.82</strain>
    </source>
</reference>
<dbReference type="InterPro" id="IPR002589">
    <property type="entry name" value="Macro_dom"/>
</dbReference>
<accession>A0A6J3MHE9</accession>
<reference evidence="3" key="2">
    <citation type="submission" date="2020-04" db="EMBL/GenBank/DDBJ databases">
        <authorList>
            <consortium name="NCBI Genome Project"/>
        </authorList>
    </citation>
    <scope>NUCLEOTIDE SEQUENCE</scope>
    <source>
        <strain evidence="3">CBS 342.82</strain>
    </source>
</reference>
<protein>
    <submittedName>
        <fullName evidence="3">Macro domain-like protein</fullName>
    </submittedName>
</protein>
<dbReference type="OrthoDB" id="6082470at2759"/>